<evidence type="ECO:0000256" key="1">
    <source>
        <dbReference type="ARBA" id="ARBA00022630"/>
    </source>
</evidence>
<dbReference type="PRINTS" id="PR00368">
    <property type="entry name" value="FADPNR"/>
</dbReference>
<keyword evidence="2" id="KW-0560">Oxidoreductase</keyword>
<accession>A0AA48KRZ4</accession>
<keyword evidence="1" id="KW-0285">Flavoprotein</keyword>
<dbReference type="Gene3D" id="3.50.50.60">
    <property type="entry name" value="FAD/NAD(P)-binding domain"/>
    <property type="match status" value="2"/>
</dbReference>
<dbReference type="SUPFAM" id="SSF51905">
    <property type="entry name" value="FAD/NAD(P)-binding domain"/>
    <property type="match status" value="1"/>
</dbReference>
<dbReference type="PRINTS" id="PR00469">
    <property type="entry name" value="PNDRDTASEII"/>
</dbReference>
<keyword evidence="5" id="KW-1185">Reference proteome</keyword>
<dbReference type="PANTHER" id="PTHR48105">
    <property type="entry name" value="THIOREDOXIN REDUCTASE 1-RELATED-RELATED"/>
    <property type="match status" value="1"/>
</dbReference>
<evidence type="ECO:0000313" key="5">
    <source>
        <dbReference type="Proteomes" id="UP001330184"/>
    </source>
</evidence>
<feature type="domain" description="FAD/NAD(P)-binding" evidence="3">
    <location>
        <begin position="44"/>
        <end position="323"/>
    </location>
</feature>
<dbReference type="InterPro" id="IPR050097">
    <property type="entry name" value="Ferredoxin-NADP_redctase_2"/>
</dbReference>
<evidence type="ECO:0000256" key="2">
    <source>
        <dbReference type="ARBA" id="ARBA00023002"/>
    </source>
</evidence>
<protein>
    <submittedName>
        <fullName evidence="4">Thioredoxin reductase</fullName>
    </submittedName>
</protein>
<evidence type="ECO:0000259" key="3">
    <source>
        <dbReference type="Pfam" id="PF07992"/>
    </source>
</evidence>
<dbReference type="GO" id="GO:0016491">
    <property type="term" value="F:oxidoreductase activity"/>
    <property type="evidence" value="ECO:0007669"/>
    <property type="project" value="UniProtKB-KW"/>
</dbReference>
<sequence length="339" mass="37496">MENNKEGIKRRDFIKNSGLAFVSVSLPWQTVNFLNQNTMNDTEFDVIIVGGSYAGLAAAMALGRALRQVLIIDSGKPCNRQTPHSHNFITQDGKTPKAISELAVQQVRAYPTVHFLDGLVVDGKREGNGFEIQTEKGERFKTARLVFATGIYDVMPDIKGFSECWGISVLHCPYCHGYEVRSKVTGILGNGDFGFEFSRLIFNWTDDLTLYTNGTSTLPEEEAQLLKSRNINIVEARINGFEHNGGYINNILFTDGSTIAVDALYARLPFKQHCTVPEILGCALDDDGYIVIDGMQKTSVEGIYACGDNTTKMRTVANAVAMGTKTGMMLNKEYVLQNF</sequence>
<name>A0AA48KRZ4_9FLAO</name>
<dbReference type="InterPro" id="IPR036188">
    <property type="entry name" value="FAD/NAD-bd_sf"/>
</dbReference>
<dbReference type="AlphaFoldDB" id="A0AA48KRZ4"/>
<gene>
    <name evidence="4" type="ORF">MACH07_24680</name>
</gene>
<dbReference type="InterPro" id="IPR023753">
    <property type="entry name" value="FAD/NAD-binding_dom"/>
</dbReference>
<dbReference type="RefSeq" id="WP_338194305.1">
    <property type="nucleotide sequence ID" value="NZ_AP027268.1"/>
</dbReference>
<organism evidence="4 5">
    <name type="scientific">Flagellimonas marinaquae</name>
    <dbReference type="NCBI Taxonomy" id="254955"/>
    <lineage>
        <taxon>Bacteria</taxon>
        <taxon>Pseudomonadati</taxon>
        <taxon>Bacteroidota</taxon>
        <taxon>Flavobacteriia</taxon>
        <taxon>Flavobacteriales</taxon>
        <taxon>Flavobacteriaceae</taxon>
        <taxon>Flagellimonas</taxon>
    </lineage>
</organism>
<dbReference type="Proteomes" id="UP001330184">
    <property type="component" value="Chromosome"/>
</dbReference>
<dbReference type="EMBL" id="AP027268">
    <property type="protein sequence ID" value="BDW93636.1"/>
    <property type="molecule type" value="Genomic_DNA"/>
</dbReference>
<proteinExistence type="predicted"/>
<reference evidence="4 5" key="1">
    <citation type="submission" date="2023-01" db="EMBL/GenBank/DDBJ databases">
        <title>Complete genome sequence of Muricauda aquimarina strain IFOP_LL357.</title>
        <authorList>
            <person name="Gajardo G."/>
            <person name="Ueki S."/>
            <person name="Maruyama F."/>
        </authorList>
    </citation>
    <scope>NUCLEOTIDE SEQUENCE [LARGE SCALE GENOMIC DNA]</scope>
    <source>
        <strain evidence="4 5">IFOP_LL357</strain>
    </source>
</reference>
<evidence type="ECO:0000313" key="4">
    <source>
        <dbReference type="EMBL" id="BDW93636.1"/>
    </source>
</evidence>
<dbReference type="Pfam" id="PF07992">
    <property type="entry name" value="Pyr_redox_2"/>
    <property type="match status" value="1"/>
</dbReference>